<evidence type="ECO:0000313" key="1">
    <source>
        <dbReference type="EMBL" id="GMI10236.1"/>
    </source>
</evidence>
<protein>
    <submittedName>
        <fullName evidence="1">Uncharacterized protein</fullName>
    </submittedName>
</protein>
<dbReference type="AlphaFoldDB" id="A0A9W7KSY4"/>
<keyword evidence="2" id="KW-1185">Reference proteome</keyword>
<accession>A0A9W7KSY4</accession>
<reference evidence="2" key="1">
    <citation type="journal article" date="2023" name="Commun. Biol.">
        <title>Genome analysis of Parmales, the sister group of diatoms, reveals the evolutionary specialization of diatoms from phago-mixotrophs to photoautotrophs.</title>
        <authorList>
            <person name="Ban H."/>
            <person name="Sato S."/>
            <person name="Yoshikawa S."/>
            <person name="Yamada K."/>
            <person name="Nakamura Y."/>
            <person name="Ichinomiya M."/>
            <person name="Sato N."/>
            <person name="Blanc-Mathieu R."/>
            <person name="Endo H."/>
            <person name="Kuwata A."/>
            <person name="Ogata H."/>
        </authorList>
    </citation>
    <scope>NUCLEOTIDE SEQUENCE [LARGE SCALE GENOMIC DNA]</scope>
    <source>
        <strain evidence="2">NIES 3699</strain>
    </source>
</reference>
<comment type="caution">
    <text evidence="1">The sequence shown here is derived from an EMBL/GenBank/DDBJ whole genome shotgun (WGS) entry which is preliminary data.</text>
</comment>
<sequence length="76" mass="8033">MGERGRFALGEMGFACCDESRDFIDEVVLMDDLGPEVGSRRVGGENCTVLDANVDAIVGAIVDAIVGAIVDAILFR</sequence>
<dbReference type="EMBL" id="BRXX01000412">
    <property type="protein sequence ID" value="GMI10236.1"/>
    <property type="molecule type" value="Genomic_DNA"/>
</dbReference>
<organism evidence="1 2">
    <name type="scientific">Triparma verrucosa</name>
    <dbReference type="NCBI Taxonomy" id="1606542"/>
    <lineage>
        <taxon>Eukaryota</taxon>
        <taxon>Sar</taxon>
        <taxon>Stramenopiles</taxon>
        <taxon>Ochrophyta</taxon>
        <taxon>Bolidophyceae</taxon>
        <taxon>Parmales</taxon>
        <taxon>Triparmaceae</taxon>
        <taxon>Triparma</taxon>
    </lineage>
</organism>
<gene>
    <name evidence="1" type="ORF">TrVE_jg88</name>
</gene>
<dbReference type="Proteomes" id="UP001165160">
    <property type="component" value="Unassembled WGS sequence"/>
</dbReference>
<name>A0A9W7KSY4_9STRA</name>
<proteinExistence type="predicted"/>
<evidence type="ECO:0000313" key="2">
    <source>
        <dbReference type="Proteomes" id="UP001165160"/>
    </source>
</evidence>